<dbReference type="EMBL" id="SNXO01000028">
    <property type="protein sequence ID" value="TDP51964.1"/>
    <property type="molecule type" value="Genomic_DNA"/>
</dbReference>
<organism evidence="2 3">
    <name type="scientific">Aminicella lysinilytica</name>
    <dbReference type="NCBI Taxonomy" id="433323"/>
    <lineage>
        <taxon>Bacteria</taxon>
        <taxon>Bacillati</taxon>
        <taxon>Bacillota</taxon>
        <taxon>Clostridia</taxon>
        <taxon>Peptostreptococcales</taxon>
        <taxon>Anaerovoracaceae</taxon>
        <taxon>Aminicella</taxon>
    </lineage>
</organism>
<dbReference type="Proteomes" id="UP000295500">
    <property type="component" value="Unassembled WGS sequence"/>
</dbReference>
<protein>
    <submittedName>
        <fullName evidence="2">Uncharacterized protein</fullName>
    </submittedName>
</protein>
<keyword evidence="3" id="KW-1185">Reference proteome</keyword>
<comment type="caution">
    <text evidence="2">The sequence shown here is derived from an EMBL/GenBank/DDBJ whole genome shotgun (WGS) entry which is preliminary data.</text>
</comment>
<reference evidence="2 3" key="1">
    <citation type="submission" date="2019-03" db="EMBL/GenBank/DDBJ databases">
        <title>Genomic Encyclopedia of Type Strains, Phase IV (KMG-IV): sequencing the most valuable type-strain genomes for metagenomic binning, comparative biology and taxonomic classification.</title>
        <authorList>
            <person name="Goeker M."/>
        </authorList>
    </citation>
    <scope>NUCLEOTIDE SEQUENCE [LARGE SCALE GENOMIC DNA]</scope>
    <source>
        <strain evidence="2 3">DSM 28287</strain>
    </source>
</reference>
<sequence>MMMICKSGNLLDRFKVNDFRRKCIPIVVVAQTAVCVFFLRHAVVYVIRAIDACFQWKGGIFYSC</sequence>
<keyword evidence="1" id="KW-0812">Transmembrane</keyword>
<keyword evidence="1" id="KW-0472">Membrane</keyword>
<proteinExistence type="predicted"/>
<accession>A0A4R6PZ80</accession>
<evidence type="ECO:0000313" key="3">
    <source>
        <dbReference type="Proteomes" id="UP000295500"/>
    </source>
</evidence>
<keyword evidence="1" id="KW-1133">Transmembrane helix</keyword>
<evidence type="ECO:0000313" key="2">
    <source>
        <dbReference type="EMBL" id="TDP51964.1"/>
    </source>
</evidence>
<feature type="transmembrane region" description="Helical" evidence="1">
    <location>
        <begin position="23"/>
        <end position="47"/>
    </location>
</feature>
<gene>
    <name evidence="2" type="ORF">EV211_12822</name>
</gene>
<dbReference type="AlphaFoldDB" id="A0A4R6PZ80"/>
<evidence type="ECO:0000256" key="1">
    <source>
        <dbReference type="SAM" id="Phobius"/>
    </source>
</evidence>
<name>A0A4R6PZ80_9FIRM</name>